<dbReference type="InterPro" id="IPR058653">
    <property type="entry name" value="NfeD2_TM"/>
</dbReference>
<evidence type="ECO:0000256" key="1">
    <source>
        <dbReference type="SAM" id="Phobius"/>
    </source>
</evidence>
<organism evidence="3 4">
    <name type="scientific">Scopulibacillus darangshiensis</name>
    <dbReference type="NCBI Taxonomy" id="442528"/>
    <lineage>
        <taxon>Bacteria</taxon>
        <taxon>Bacillati</taxon>
        <taxon>Bacillota</taxon>
        <taxon>Bacilli</taxon>
        <taxon>Bacillales</taxon>
        <taxon>Sporolactobacillaceae</taxon>
        <taxon>Scopulibacillus</taxon>
    </lineage>
</organism>
<proteinExistence type="predicted"/>
<dbReference type="RefSeq" id="WP_132747386.1">
    <property type="nucleotide sequence ID" value="NZ_SLXK01000032.1"/>
</dbReference>
<dbReference type="OrthoDB" id="1683445at2"/>
<dbReference type="EMBL" id="SLXK01000032">
    <property type="protein sequence ID" value="TCP23407.1"/>
    <property type="molecule type" value="Genomic_DNA"/>
</dbReference>
<feature type="transmembrane region" description="Helical" evidence="1">
    <location>
        <begin position="31"/>
        <end position="53"/>
    </location>
</feature>
<evidence type="ECO:0000259" key="2">
    <source>
        <dbReference type="Pfam" id="PF25842"/>
    </source>
</evidence>
<dbReference type="Pfam" id="PF25842">
    <property type="entry name" value="NfeD_TM"/>
    <property type="match status" value="1"/>
</dbReference>
<reference evidence="3 4" key="1">
    <citation type="submission" date="2019-03" db="EMBL/GenBank/DDBJ databases">
        <title>Genomic Encyclopedia of Type Strains, Phase IV (KMG-IV): sequencing the most valuable type-strain genomes for metagenomic binning, comparative biology and taxonomic classification.</title>
        <authorList>
            <person name="Goeker M."/>
        </authorList>
    </citation>
    <scope>NUCLEOTIDE SEQUENCE [LARGE SCALE GENOMIC DNA]</scope>
    <source>
        <strain evidence="3 4">DSM 19377</strain>
    </source>
</reference>
<dbReference type="Proteomes" id="UP000295416">
    <property type="component" value="Unassembled WGS sequence"/>
</dbReference>
<keyword evidence="1" id="KW-0472">Membrane</keyword>
<feature type="transmembrane region" description="Helical" evidence="1">
    <location>
        <begin position="7"/>
        <end position="25"/>
    </location>
</feature>
<evidence type="ECO:0000313" key="4">
    <source>
        <dbReference type="Proteomes" id="UP000295416"/>
    </source>
</evidence>
<dbReference type="AlphaFoldDB" id="A0A4R2NNW3"/>
<keyword evidence="1" id="KW-1133">Transmembrane helix</keyword>
<keyword evidence="1" id="KW-0812">Transmembrane</keyword>
<dbReference type="Gene3D" id="2.40.50.140">
    <property type="entry name" value="Nucleic acid-binding proteins"/>
    <property type="match status" value="1"/>
</dbReference>
<accession>A0A4R2NNW3</accession>
<gene>
    <name evidence="3" type="ORF">EV207_1326</name>
</gene>
<keyword evidence="4" id="KW-1185">Reference proteome</keyword>
<protein>
    <recommendedName>
        <fullName evidence="2">Membrane protein NfeD2 N-terminal transmembrane domain-containing protein</fullName>
    </recommendedName>
</protein>
<name>A0A4R2NNW3_9BACL</name>
<sequence>MTIYWDVLLGCLVLAIIFFLIGDILDGVLDGFFHPLLLFGTLAVLSGTGILLTKYTSLPAGIVLGFGFALGVITYILIYNFLIVPLSRAESSNAYSAKEYQGRIAEVITSIPAHGYGEVLIGSATGSRSETARSFDNIDIISGKRVFIVEVDKEGVCHVSPMEDDFK</sequence>
<dbReference type="InterPro" id="IPR012340">
    <property type="entry name" value="NA-bd_OB-fold"/>
</dbReference>
<evidence type="ECO:0000313" key="3">
    <source>
        <dbReference type="EMBL" id="TCP23407.1"/>
    </source>
</evidence>
<feature type="transmembrane region" description="Helical" evidence="1">
    <location>
        <begin position="60"/>
        <end position="82"/>
    </location>
</feature>
<feature type="domain" description="Membrane protein NfeD2 N-terminal transmembrane" evidence="2">
    <location>
        <begin position="2"/>
        <end position="91"/>
    </location>
</feature>
<comment type="caution">
    <text evidence="3">The sequence shown here is derived from an EMBL/GenBank/DDBJ whole genome shotgun (WGS) entry which is preliminary data.</text>
</comment>